<gene>
    <name evidence="20" type="ORF">CUNI_LOCUS10700</name>
</gene>
<keyword evidence="8" id="KW-0521">NADP</keyword>
<evidence type="ECO:0000256" key="5">
    <source>
        <dbReference type="ARBA" id="ARBA00022782"/>
    </source>
</evidence>
<feature type="transmembrane region" description="Helical" evidence="18">
    <location>
        <begin position="214"/>
        <end position="237"/>
    </location>
</feature>
<evidence type="ECO:0000313" key="20">
    <source>
        <dbReference type="EMBL" id="CAG5125142.1"/>
    </source>
</evidence>
<comment type="similarity">
    <text evidence="3 18">Belongs to the steroid 5-alpha reductase family.</text>
</comment>
<feature type="transmembrane region" description="Helical" evidence="18">
    <location>
        <begin position="20"/>
        <end position="42"/>
    </location>
</feature>
<comment type="catalytic activity">
    <reaction evidence="15">
        <text>5alpha-pregnane-3,20-dione + NADP(+) = progesterone + NADPH + H(+)</text>
        <dbReference type="Rhea" id="RHEA:21952"/>
        <dbReference type="ChEBI" id="CHEBI:15378"/>
        <dbReference type="ChEBI" id="CHEBI:17026"/>
        <dbReference type="ChEBI" id="CHEBI:28952"/>
        <dbReference type="ChEBI" id="CHEBI:57783"/>
        <dbReference type="ChEBI" id="CHEBI:58349"/>
        <dbReference type="EC" id="1.3.1.22"/>
    </reaction>
    <physiologicalReaction direction="right-to-left" evidence="15">
        <dbReference type="Rhea" id="RHEA:21954"/>
    </physiologicalReaction>
</comment>
<dbReference type="GO" id="GO:0047751">
    <property type="term" value="F:3-oxo-5-alpha-steroid 4-dehydrogenase (NADP+) activity"/>
    <property type="evidence" value="ECO:0007669"/>
    <property type="project" value="UniProtKB-EC"/>
</dbReference>
<reference evidence="20" key="1">
    <citation type="submission" date="2021-04" db="EMBL/GenBank/DDBJ databases">
        <authorList>
            <consortium name="Molecular Ecology Group"/>
        </authorList>
    </citation>
    <scope>NUCLEOTIDE SEQUENCE</scope>
</reference>
<dbReference type="PANTHER" id="PTHR10556">
    <property type="entry name" value="3-OXO-5-ALPHA-STEROID 4-DEHYDROGENASE"/>
    <property type="match status" value="1"/>
</dbReference>
<evidence type="ECO:0000256" key="3">
    <source>
        <dbReference type="ARBA" id="ARBA00007742"/>
    </source>
</evidence>
<keyword evidence="7" id="KW-0492">Microsome</keyword>
<evidence type="ECO:0000256" key="9">
    <source>
        <dbReference type="ARBA" id="ARBA00022928"/>
    </source>
</evidence>
<evidence type="ECO:0000256" key="13">
    <source>
        <dbReference type="ARBA" id="ARBA00023136"/>
    </source>
</evidence>
<keyword evidence="10 18" id="KW-1133">Transmembrane helix</keyword>
<keyword evidence="12" id="KW-0443">Lipid metabolism</keyword>
<dbReference type="EMBL" id="CAJHNH020001968">
    <property type="protein sequence ID" value="CAG5125142.1"/>
    <property type="molecule type" value="Genomic_DNA"/>
</dbReference>
<dbReference type="PIRSF" id="PIRSF015596">
    <property type="entry name" value="5_alpha-SR2"/>
    <property type="match status" value="1"/>
</dbReference>
<feature type="domain" description="3-oxo-5-alpha-steroid 4-dehydrogenase C-terminal" evidence="19">
    <location>
        <begin position="119"/>
        <end position="267"/>
    </location>
</feature>
<comment type="catalytic activity">
    <reaction evidence="17">
        <text>17beta-hydroxy-5alpha-androstan-3-one + NADP(+) = testosterone + NADPH + H(+)</text>
        <dbReference type="Rhea" id="RHEA:50820"/>
        <dbReference type="ChEBI" id="CHEBI:15378"/>
        <dbReference type="ChEBI" id="CHEBI:16330"/>
        <dbReference type="ChEBI" id="CHEBI:17347"/>
        <dbReference type="ChEBI" id="CHEBI:57783"/>
        <dbReference type="ChEBI" id="CHEBI:58349"/>
        <dbReference type="EC" id="1.3.1.22"/>
    </reaction>
    <physiologicalReaction direction="right-to-left" evidence="17">
        <dbReference type="Rhea" id="RHEA:50822"/>
    </physiologicalReaction>
</comment>
<evidence type="ECO:0000256" key="7">
    <source>
        <dbReference type="ARBA" id="ARBA00022848"/>
    </source>
</evidence>
<keyword evidence="21" id="KW-1185">Reference proteome</keyword>
<evidence type="ECO:0000256" key="16">
    <source>
        <dbReference type="ARBA" id="ARBA00049166"/>
    </source>
</evidence>
<keyword evidence="11" id="KW-0560">Oxidoreductase</keyword>
<feature type="transmembrane region" description="Helical" evidence="18">
    <location>
        <begin position="93"/>
        <end position="114"/>
    </location>
</feature>
<feature type="transmembrane region" description="Helical" evidence="18">
    <location>
        <begin position="62"/>
        <end position="81"/>
    </location>
</feature>
<feature type="transmembrane region" description="Helical" evidence="18">
    <location>
        <begin position="120"/>
        <end position="138"/>
    </location>
</feature>
<dbReference type="AlphaFoldDB" id="A0A8S3ZDS3"/>
<evidence type="ECO:0000256" key="14">
    <source>
        <dbReference type="ARBA" id="ARBA00037789"/>
    </source>
</evidence>
<comment type="catalytic activity">
    <reaction evidence="18">
        <text>a 3-oxo-5alpha-steroid + NADP(+) = a 3-oxo-Delta(4)-steroid + NADPH + H(+)</text>
        <dbReference type="Rhea" id="RHEA:54384"/>
        <dbReference type="ChEBI" id="CHEBI:13601"/>
        <dbReference type="ChEBI" id="CHEBI:15378"/>
        <dbReference type="ChEBI" id="CHEBI:47909"/>
        <dbReference type="ChEBI" id="CHEBI:57783"/>
        <dbReference type="ChEBI" id="CHEBI:58349"/>
        <dbReference type="EC" id="1.3.1.22"/>
    </reaction>
</comment>
<evidence type="ECO:0000256" key="8">
    <source>
        <dbReference type="ARBA" id="ARBA00022857"/>
    </source>
</evidence>
<dbReference type="OrthoDB" id="5788137at2759"/>
<evidence type="ECO:0000256" key="10">
    <source>
        <dbReference type="ARBA" id="ARBA00022989"/>
    </source>
</evidence>
<comment type="catalytic activity">
    <reaction evidence="16">
        <text>androst-4-ene-3,17-dione + NADPH + H(+) = 5alpha-androstan-3,17-dione + NADP(+)</text>
        <dbReference type="Rhea" id="RHEA:50816"/>
        <dbReference type="ChEBI" id="CHEBI:15378"/>
        <dbReference type="ChEBI" id="CHEBI:15994"/>
        <dbReference type="ChEBI" id="CHEBI:16422"/>
        <dbReference type="ChEBI" id="CHEBI:57783"/>
        <dbReference type="ChEBI" id="CHEBI:58349"/>
    </reaction>
    <physiologicalReaction direction="left-to-right" evidence="16">
        <dbReference type="Rhea" id="RHEA:50817"/>
    </physiologicalReaction>
</comment>
<dbReference type="InterPro" id="IPR016636">
    <property type="entry name" value="3-oxo-5-alpha-steroid_4-DH"/>
</dbReference>
<evidence type="ECO:0000256" key="15">
    <source>
        <dbReference type="ARBA" id="ARBA00048292"/>
    </source>
</evidence>
<evidence type="ECO:0000256" key="1">
    <source>
        <dbReference type="ARBA" id="ARBA00004154"/>
    </source>
</evidence>
<dbReference type="Pfam" id="PF02544">
    <property type="entry name" value="Steroid_dh"/>
    <property type="match status" value="1"/>
</dbReference>
<evidence type="ECO:0000256" key="6">
    <source>
        <dbReference type="ARBA" id="ARBA00022824"/>
    </source>
</evidence>
<dbReference type="GO" id="GO:0005789">
    <property type="term" value="C:endoplasmic reticulum membrane"/>
    <property type="evidence" value="ECO:0007669"/>
    <property type="project" value="UniProtKB-SubCell"/>
</dbReference>
<comment type="subcellular location">
    <subcellularLocation>
        <location evidence="2">Endoplasmic reticulum membrane</location>
        <topology evidence="2">Multi-pass membrane protein</topology>
    </subcellularLocation>
    <subcellularLocation>
        <location evidence="1">Microsome membrane</location>
        <topology evidence="1">Multi-pass membrane protein</topology>
    </subcellularLocation>
</comment>
<feature type="transmembrane region" description="Helical" evidence="18">
    <location>
        <begin position="159"/>
        <end position="176"/>
    </location>
</feature>
<evidence type="ECO:0000259" key="19">
    <source>
        <dbReference type="Pfam" id="PF02544"/>
    </source>
</evidence>
<dbReference type="Proteomes" id="UP000678393">
    <property type="component" value="Unassembled WGS sequence"/>
</dbReference>
<evidence type="ECO:0000256" key="18">
    <source>
        <dbReference type="PIRNR" id="PIRNR015596"/>
    </source>
</evidence>
<evidence type="ECO:0000256" key="12">
    <source>
        <dbReference type="ARBA" id="ARBA00023098"/>
    </source>
</evidence>
<dbReference type="PROSITE" id="PS50244">
    <property type="entry name" value="S5A_REDUCTASE"/>
    <property type="match status" value="1"/>
</dbReference>
<dbReference type="Gene3D" id="1.20.120.1630">
    <property type="match status" value="1"/>
</dbReference>
<dbReference type="GO" id="GO:0007548">
    <property type="term" value="P:sex differentiation"/>
    <property type="evidence" value="ECO:0007669"/>
    <property type="project" value="UniProtKB-KW"/>
</dbReference>
<keyword evidence="13 18" id="KW-0472">Membrane</keyword>
<keyword evidence="5" id="KW-0221">Differentiation</keyword>
<evidence type="ECO:0000256" key="11">
    <source>
        <dbReference type="ARBA" id="ARBA00023002"/>
    </source>
</evidence>
<keyword evidence="6" id="KW-0256">Endoplasmic reticulum</keyword>
<dbReference type="GO" id="GO:0030154">
    <property type="term" value="P:cell differentiation"/>
    <property type="evidence" value="ECO:0007669"/>
    <property type="project" value="UniProtKB-KW"/>
</dbReference>
<dbReference type="GO" id="GO:0006702">
    <property type="term" value="P:androgen biosynthetic process"/>
    <property type="evidence" value="ECO:0007669"/>
    <property type="project" value="UniProtKB-ARBA"/>
</dbReference>
<name>A0A8S3ZDS3_9EUPU</name>
<protein>
    <recommendedName>
        <fullName evidence="18">3-oxo-5alpha-steroid 4-dehydrogenase (NADP(+))</fullName>
        <ecNumber evidence="18">1.3.1.22</ecNumber>
    </recommendedName>
</protein>
<evidence type="ECO:0000256" key="4">
    <source>
        <dbReference type="ARBA" id="ARBA00022692"/>
    </source>
</evidence>
<dbReference type="PANTHER" id="PTHR10556:SF57">
    <property type="entry name" value="3-OXO-5-ALPHA-STEROID 4-DEHYDROGENASE 1"/>
    <property type="match status" value="1"/>
</dbReference>
<dbReference type="InterPro" id="IPR039357">
    <property type="entry name" value="SRD5A/TECR"/>
</dbReference>
<comment type="function">
    <text evidence="14">Converts testosterone into 5-alpha-dihydrotestosterone and progesterone or corticosterone into their corresponding 5-alpha-3-oxosteroids. It plays a central role in sexual differentiation and androgen physiology.</text>
</comment>
<organism evidence="20 21">
    <name type="scientific">Candidula unifasciata</name>
    <dbReference type="NCBI Taxonomy" id="100452"/>
    <lineage>
        <taxon>Eukaryota</taxon>
        <taxon>Metazoa</taxon>
        <taxon>Spiralia</taxon>
        <taxon>Lophotrochozoa</taxon>
        <taxon>Mollusca</taxon>
        <taxon>Gastropoda</taxon>
        <taxon>Heterobranchia</taxon>
        <taxon>Euthyneura</taxon>
        <taxon>Panpulmonata</taxon>
        <taxon>Eupulmonata</taxon>
        <taxon>Stylommatophora</taxon>
        <taxon>Helicina</taxon>
        <taxon>Helicoidea</taxon>
        <taxon>Geomitridae</taxon>
        <taxon>Candidula</taxon>
    </lineage>
</organism>
<keyword evidence="4 18" id="KW-0812">Transmembrane</keyword>
<sequence>MAITLIENLAATWLQNEETIMYYVSCIFLIWGGLLLLSLSQTTAPYGRYSRSGWGFLVPAKFAWIVQEFPSFAVPILLFIYADCAKANNKLNLFAVGLFTFHYFQRTFIFPLLIRGGKPTPLIPFLVAVFFCTLNGYIQPGYILKYADLQWTPQTYPRIIAGTIMFFTGMAVNIHSDHILRNLRKPGETGYKIPRGGMFNYVSGANFFGEILEWWGFAIVNWTFPAFCFAVFTMCNIGPRAVQHHRWYKDKFEDYPKDRKAIIPFLL</sequence>
<evidence type="ECO:0000256" key="2">
    <source>
        <dbReference type="ARBA" id="ARBA00004477"/>
    </source>
</evidence>
<dbReference type="InterPro" id="IPR001104">
    <property type="entry name" value="3-oxo-5_a-steroid_4-DH_C"/>
</dbReference>
<proteinExistence type="inferred from homology"/>
<accession>A0A8S3ZDS3</accession>
<comment type="caution">
    <text evidence="20">The sequence shown here is derived from an EMBL/GenBank/DDBJ whole genome shotgun (WGS) entry which is preliminary data.</text>
</comment>
<dbReference type="EC" id="1.3.1.22" evidence="18"/>
<dbReference type="FunFam" id="1.20.120.1630:FF:000002">
    <property type="entry name" value="Steroid 5 alpha-reductase 1"/>
    <property type="match status" value="1"/>
</dbReference>
<evidence type="ECO:0000256" key="17">
    <source>
        <dbReference type="ARBA" id="ARBA00049397"/>
    </source>
</evidence>
<evidence type="ECO:0000313" key="21">
    <source>
        <dbReference type="Proteomes" id="UP000678393"/>
    </source>
</evidence>
<keyword evidence="9" id="KW-0726">Sexual differentiation</keyword>